<comment type="caution">
    <text evidence="2">The sequence shown here is derived from an EMBL/GenBank/DDBJ whole genome shotgun (WGS) entry which is preliminary data.</text>
</comment>
<protein>
    <submittedName>
        <fullName evidence="2">(apollo) hypothetical protein</fullName>
    </submittedName>
</protein>
<keyword evidence="3" id="KW-1185">Reference proteome</keyword>
<sequence>MKSSPTRKYENFSNDHQGKDTDKYSLDSQDTASLHSEDGGGRRGVIDVSAGAGDMWISAVESSILTWEEVLFFLFYVILRRLRG</sequence>
<feature type="region of interest" description="Disordered" evidence="1">
    <location>
        <begin position="1"/>
        <end position="43"/>
    </location>
</feature>
<dbReference type="AlphaFoldDB" id="A0A8S3W8V0"/>
<name>A0A8S3W8V0_PARAO</name>
<dbReference type="OrthoDB" id="7165807at2759"/>
<evidence type="ECO:0000313" key="2">
    <source>
        <dbReference type="EMBL" id="CAG4946627.1"/>
    </source>
</evidence>
<organism evidence="2 3">
    <name type="scientific">Parnassius apollo</name>
    <name type="common">Apollo butterfly</name>
    <name type="synonym">Papilio apollo</name>
    <dbReference type="NCBI Taxonomy" id="110799"/>
    <lineage>
        <taxon>Eukaryota</taxon>
        <taxon>Metazoa</taxon>
        <taxon>Ecdysozoa</taxon>
        <taxon>Arthropoda</taxon>
        <taxon>Hexapoda</taxon>
        <taxon>Insecta</taxon>
        <taxon>Pterygota</taxon>
        <taxon>Neoptera</taxon>
        <taxon>Endopterygota</taxon>
        <taxon>Lepidoptera</taxon>
        <taxon>Glossata</taxon>
        <taxon>Ditrysia</taxon>
        <taxon>Papilionoidea</taxon>
        <taxon>Papilionidae</taxon>
        <taxon>Parnassiinae</taxon>
        <taxon>Parnassini</taxon>
        <taxon>Parnassius</taxon>
        <taxon>Parnassius</taxon>
    </lineage>
</organism>
<feature type="compositionally biased region" description="Polar residues" evidence="1">
    <location>
        <begin position="1"/>
        <end position="15"/>
    </location>
</feature>
<accession>A0A8S3W8V0</accession>
<reference evidence="2" key="1">
    <citation type="submission" date="2021-04" db="EMBL/GenBank/DDBJ databases">
        <authorList>
            <person name="Tunstrom K."/>
        </authorList>
    </citation>
    <scope>NUCLEOTIDE SEQUENCE</scope>
</reference>
<dbReference type="EMBL" id="CAJQZP010000212">
    <property type="protein sequence ID" value="CAG4946627.1"/>
    <property type="molecule type" value="Genomic_DNA"/>
</dbReference>
<evidence type="ECO:0000256" key="1">
    <source>
        <dbReference type="SAM" id="MobiDB-lite"/>
    </source>
</evidence>
<proteinExistence type="predicted"/>
<dbReference type="Proteomes" id="UP000691718">
    <property type="component" value="Unassembled WGS sequence"/>
</dbReference>
<gene>
    <name evidence="2" type="ORF">PAPOLLO_LOCUS3394</name>
</gene>
<evidence type="ECO:0000313" key="3">
    <source>
        <dbReference type="Proteomes" id="UP000691718"/>
    </source>
</evidence>
<feature type="compositionally biased region" description="Basic and acidic residues" evidence="1">
    <location>
        <begin position="16"/>
        <end position="25"/>
    </location>
</feature>